<dbReference type="GO" id="GO:0003677">
    <property type="term" value="F:DNA binding"/>
    <property type="evidence" value="ECO:0007669"/>
    <property type="project" value="UniProtKB-KW"/>
</dbReference>
<evidence type="ECO:0000256" key="2">
    <source>
        <dbReference type="ARBA" id="ARBA00023125"/>
    </source>
</evidence>
<reference evidence="6" key="1">
    <citation type="submission" date="2018-04" db="EMBL/GenBank/DDBJ databases">
        <authorList>
            <person name="Cornet L."/>
        </authorList>
    </citation>
    <scope>NUCLEOTIDE SEQUENCE [LARGE SCALE GENOMIC DNA]</scope>
</reference>
<keyword evidence="1" id="KW-0805">Transcription regulation</keyword>
<dbReference type="SUPFAM" id="SSF46785">
    <property type="entry name" value="Winged helix' DNA-binding domain"/>
    <property type="match status" value="1"/>
</dbReference>
<dbReference type="Proteomes" id="UP000249354">
    <property type="component" value="Unassembled WGS sequence"/>
</dbReference>
<gene>
    <name evidence="5" type="ORF">DCF25_14940</name>
</gene>
<evidence type="ECO:0000256" key="1">
    <source>
        <dbReference type="ARBA" id="ARBA00023015"/>
    </source>
</evidence>
<dbReference type="CDD" id="cd00090">
    <property type="entry name" value="HTH_ARSR"/>
    <property type="match status" value="1"/>
</dbReference>
<proteinExistence type="predicted"/>
<dbReference type="AlphaFoldDB" id="A0A2W4U5A4"/>
<dbReference type="GO" id="GO:0003700">
    <property type="term" value="F:DNA-binding transcription factor activity"/>
    <property type="evidence" value="ECO:0007669"/>
    <property type="project" value="InterPro"/>
</dbReference>
<dbReference type="PROSITE" id="PS50987">
    <property type="entry name" value="HTH_ARSR_2"/>
    <property type="match status" value="1"/>
</dbReference>
<sequence>MAKSSDSAYSAGFHALSEPIRIQVIELLQEGEFCVGDMCDRLCIAQSKLSFHLKTLKEAGLVTARQQGRWMYYSLNADRFHALEGYLSSYGD</sequence>
<dbReference type="PRINTS" id="PR00778">
    <property type="entry name" value="HTHARSR"/>
</dbReference>
<evidence type="ECO:0000313" key="5">
    <source>
        <dbReference type="EMBL" id="PZO14377.1"/>
    </source>
</evidence>
<dbReference type="InterPro" id="IPR036388">
    <property type="entry name" value="WH-like_DNA-bd_sf"/>
</dbReference>
<feature type="domain" description="HTH arsR-type" evidence="4">
    <location>
        <begin position="1"/>
        <end position="92"/>
    </location>
</feature>
<organism evidence="5 6">
    <name type="scientific">Leptolyngbya foveolarum</name>
    <dbReference type="NCBI Taxonomy" id="47253"/>
    <lineage>
        <taxon>Bacteria</taxon>
        <taxon>Bacillati</taxon>
        <taxon>Cyanobacteriota</taxon>
        <taxon>Cyanophyceae</taxon>
        <taxon>Leptolyngbyales</taxon>
        <taxon>Leptolyngbyaceae</taxon>
        <taxon>Leptolyngbya group</taxon>
        <taxon>Leptolyngbya</taxon>
    </lineage>
</organism>
<keyword evidence="2" id="KW-0238">DNA-binding</keyword>
<dbReference type="PANTHER" id="PTHR43132:SF2">
    <property type="entry name" value="ARSENICAL RESISTANCE OPERON REPRESSOR ARSR-RELATED"/>
    <property type="match status" value="1"/>
</dbReference>
<keyword evidence="3" id="KW-0804">Transcription</keyword>
<dbReference type="InterPro" id="IPR001845">
    <property type="entry name" value="HTH_ArsR_DNA-bd_dom"/>
</dbReference>
<dbReference type="Pfam" id="PF01022">
    <property type="entry name" value="HTH_5"/>
    <property type="match status" value="1"/>
</dbReference>
<evidence type="ECO:0000313" key="6">
    <source>
        <dbReference type="Proteomes" id="UP000249354"/>
    </source>
</evidence>
<evidence type="ECO:0000256" key="3">
    <source>
        <dbReference type="ARBA" id="ARBA00023163"/>
    </source>
</evidence>
<dbReference type="EMBL" id="QBMC01000109">
    <property type="protein sequence ID" value="PZO14377.1"/>
    <property type="molecule type" value="Genomic_DNA"/>
</dbReference>
<name>A0A2W4U5A4_9CYAN</name>
<reference evidence="5 6" key="2">
    <citation type="submission" date="2018-06" db="EMBL/GenBank/DDBJ databases">
        <title>Metagenomic assembly of (sub)arctic Cyanobacteria and their associated microbiome from non-axenic cultures.</title>
        <authorList>
            <person name="Baurain D."/>
        </authorList>
    </citation>
    <scope>NUCLEOTIDE SEQUENCE [LARGE SCALE GENOMIC DNA]</scope>
    <source>
        <strain evidence="5">ULC129bin1</strain>
    </source>
</reference>
<dbReference type="PANTHER" id="PTHR43132">
    <property type="entry name" value="ARSENICAL RESISTANCE OPERON REPRESSOR ARSR-RELATED"/>
    <property type="match status" value="1"/>
</dbReference>
<comment type="caution">
    <text evidence="5">The sequence shown here is derived from an EMBL/GenBank/DDBJ whole genome shotgun (WGS) entry which is preliminary data.</text>
</comment>
<dbReference type="InterPro" id="IPR011991">
    <property type="entry name" value="ArsR-like_HTH"/>
</dbReference>
<dbReference type="InterPro" id="IPR036390">
    <property type="entry name" value="WH_DNA-bd_sf"/>
</dbReference>
<dbReference type="InterPro" id="IPR051011">
    <property type="entry name" value="Metal_resp_trans_reg"/>
</dbReference>
<protein>
    <submittedName>
        <fullName evidence="5">ArsR family transcriptional regulator</fullName>
    </submittedName>
</protein>
<dbReference type="NCBIfam" id="NF033788">
    <property type="entry name" value="HTH_metalloreg"/>
    <property type="match status" value="1"/>
</dbReference>
<accession>A0A2W4U5A4</accession>
<dbReference type="Gene3D" id="1.10.10.10">
    <property type="entry name" value="Winged helix-like DNA-binding domain superfamily/Winged helix DNA-binding domain"/>
    <property type="match status" value="1"/>
</dbReference>
<evidence type="ECO:0000259" key="4">
    <source>
        <dbReference type="PROSITE" id="PS50987"/>
    </source>
</evidence>
<dbReference type="SMART" id="SM00418">
    <property type="entry name" value="HTH_ARSR"/>
    <property type="match status" value="1"/>
</dbReference>